<dbReference type="InterPro" id="IPR016181">
    <property type="entry name" value="Acyl_CoA_acyltransferase"/>
</dbReference>
<reference evidence="2 3" key="1">
    <citation type="submission" date="2023-11" db="EMBL/GenBank/DDBJ databases">
        <title>Lentzea sokolovensis, sp. nov., Lentzea kristufkii, sp. nov., and Lentzea miocenensis, sp. nov., rare actinobacteria from Sokolov Coal Basin, Miocene lacustrine sediment, Czech Republic.</title>
        <authorList>
            <person name="Lara A."/>
            <person name="Kotroba L."/>
            <person name="Nouioui I."/>
            <person name="Neumann-Schaal M."/>
            <person name="Mast Y."/>
            <person name="Chronakova A."/>
        </authorList>
    </citation>
    <scope>NUCLEOTIDE SEQUENCE [LARGE SCALE GENOMIC DNA]</scope>
    <source>
        <strain evidence="2 3">BCCO 10_0061</strain>
    </source>
</reference>
<dbReference type="RefSeq" id="WP_319981207.1">
    <property type="nucleotide sequence ID" value="NZ_JAXAVU010000017.1"/>
</dbReference>
<dbReference type="Gene3D" id="3.40.630.30">
    <property type="match status" value="1"/>
</dbReference>
<evidence type="ECO:0000259" key="1">
    <source>
        <dbReference type="Pfam" id="PF13480"/>
    </source>
</evidence>
<dbReference type="Proteomes" id="UP001285352">
    <property type="component" value="Unassembled WGS sequence"/>
</dbReference>
<evidence type="ECO:0000313" key="2">
    <source>
        <dbReference type="EMBL" id="MDX8149224.1"/>
    </source>
</evidence>
<dbReference type="EC" id="2.3.1.-" evidence="2"/>
<comment type="caution">
    <text evidence="2">The sequence shown here is derived from an EMBL/GenBank/DDBJ whole genome shotgun (WGS) entry which is preliminary data.</text>
</comment>
<name>A0ABU4VDE6_9PSEU</name>
<protein>
    <submittedName>
        <fullName evidence="2">GNAT family N-acetyltransferase</fullName>
        <ecNumber evidence="2">2.3.1.-</ecNumber>
    </submittedName>
</protein>
<dbReference type="Pfam" id="PF13480">
    <property type="entry name" value="Acetyltransf_6"/>
    <property type="match status" value="1"/>
</dbReference>
<gene>
    <name evidence="2" type="ORF">SK854_44375</name>
</gene>
<organism evidence="2 3">
    <name type="scientific">Lentzea sokolovensis</name>
    <dbReference type="NCBI Taxonomy" id="3095429"/>
    <lineage>
        <taxon>Bacteria</taxon>
        <taxon>Bacillati</taxon>
        <taxon>Actinomycetota</taxon>
        <taxon>Actinomycetes</taxon>
        <taxon>Pseudonocardiales</taxon>
        <taxon>Pseudonocardiaceae</taxon>
        <taxon>Lentzea</taxon>
    </lineage>
</organism>
<sequence length="328" mass="36240">MHVEFSNTIREIDSADWDSVVRDAGAPVFYRHAYVSAYEQSPLTTVDAFAYFVVRQGDKPVAVMPAYLQTAANPLRRLHEAYPDAVGQPALLSHTWHCYDAHVPATAEVLPRLLDALVRTASILGARWCGFMNVQRGNALSHALRAAGLPARHLTDRWTTGLTTYEHYLASLSPRARANVRRNDRRSAEAGVTIEVLPVHHASLDEITLLCVKTASRFENNGYYPGKAFARFVTALGDLAHVIEVRQHGKLVAAGVCLTDATRFHTWTCGVDYAVDGNYSPYGVLFAESVRLAIRLGKSTLEGGRGNAAFKRRHGMRPCHLDAVLHRV</sequence>
<feature type="domain" description="BioF2-like acetyltransferase" evidence="1">
    <location>
        <begin position="175"/>
        <end position="312"/>
    </location>
</feature>
<keyword evidence="3" id="KW-1185">Reference proteome</keyword>
<dbReference type="GO" id="GO:0016746">
    <property type="term" value="F:acyltransferase activity"/>
    <property type="evidence" value="ECO:0007669"/>
    <property type="project" value="UniProtKB-KW"/>
</dbReference>
<proteinExistence type="predicted"/>
<accession>A0ABU4VDE6</accession>
<dbReference type="EMBL" id="JAXAVU010000017">
    <property type="protein sequence ID" value="MDX8149224.1"/>
    <property type="molecule type" value="Genomic_DNA"/>
</dbReference>
<dbReference type="InterPro" id="IPR038740">
    <property type="entry name" value="BioF2-like_GNAT_dom"/>
</dbReference>
<keyword evidence="2" id="KW-0012">Acyltransferase</keyword>
<reference evidence="2 3" key="2">
    <citation type="submission" date="2023-11" db="EMBL/GenBank/DDBJ databases">
        <authorList>
            <person name="Lara A.C."/>
            <person name="Chronakova A."/>
        </authorList>
    </citation>
    <scope>NUCLEOTIDE SEQUENCE [LARGE SCALE GENOMIC DNA]</scope>
    <source>
        <strain evidence="2 3">BCCO 10_0061</strain>
    </source>
</reference>
<dbReference type="SUPFAM" id="SSF55729">
    <property type="entry name" value="Acyl-CoA N-acyltransferases (Nat)"/>
    <property type="match status" value="1"/>
</dbReference>
<keyword evidence="2" id="KW-0808">Transferase</keyword>
<evidence type="ECO:0000313" key="3">
    <source>
        <dbReference type="Proteomes" id="UP001285352"/>
    </source>
</evidence>